<name>H1Q299_9BACT</name>
<accession>H1Q299</accession>
<sequence length="35" mass="4352">MYMCFSNLYILLISIIIYFDKFCKILFYKSIYLNN</sequence>
<keyword evidence="1" id="KW-0472">Membrane</keyword>
<organism evidence="2 3">
    <name type="scientific">Prevotella micans F0438</name>
    <dbReference type="NCBI Taxonomy" id="883158"/>
    <lineage>
        <taxon>Bacteria</taxon>
        <taxon>Pseudomonadati</taxon>
        <taxon>Bacteroidota</taxon>
        <taxon>Bacteroidia</taxon>
        <taxon>Bacteroidales</taxon>
        <taxon>Prevotellaceae</taxon>
        <taxon>Prevotella</taxon>
    </lineage>
</organism>
<reference evidence="2 3" key="1">
    <citation type="submission" date="2011-12" db="EMBL/GenBank/DDBJ databases">
        <title>The Genome Sequence of Prevotella micans F0438.</title>
        <authorList>
            <consortium name="The Broad Institute Genome Sequencing Platform"/>
            <person name="Earl A."/>
            <person name="Ward D."/>
            <person name="Feldgarden M."/>
            <person name="Gevers D."/>
            <person name="Izard J."/>
            <person name="Baranova O.V."/>
            <person name="Blanton J.M."/>
            <person name="Wade W.G."/>
            <person name="Dewhirst F.E."/>
            <person name="Young S.K."/>
            <person name="Zeng Q."/>
            <person name="Gargeya S."/>
            <person name="Fitzgerald M."/>
            <person name="Haas B."/>
            <person name="Abouelleil A."/>
            <person name="Alvarado L."/>
            <person name="Arachchi H.M."/>
            <person name="Berlin A."/>
            <person name="Chapman S.B."/>
            <person name="Gearin G."/>
            <person name="Goldberg J."/>
            <person name="Griggs A."/>
            <person name="Gujja S."/>
            <person name="Hansen M."/>
            <person name="Heiman D."/>
            <person name="Howarth C."/>
            <person name="Larimer J."/>
            <person name="Lui A."/>
            <person name="MacDonald P.J.P."/>
            <person name="McCowen C."/>
            <person name="Montmayeur A."/>
            <person name="Murphy C."/>
            <person name="Neiman D."/>
            <person name="Pearson M."/>
            <person name="Priest M."/>
            <person name="Roberts A."/>
            <person name="Saif S."/>
            <person name="Shea T."/>
            <person name="Sisk P."/>
            <person name="Stolte C."/>
            <person name="Sykes S."/>
            <person name="Wortman J."/>
            <person name="Nusbaum C."/>
            <person name="Birren B."/>
        </authorList>
    </citation>
    <scope>NUCLEOTIDE SEQUENCE [LARGE SCALE GENOMIC DNA]</scope>
    <source>
        <strain evidence="2 3">F0438</strain>
    </source>
</reference>
<gene>
    <name evidence="2" type="ORF">HMPREF9140_01037</name>
</gene>
<evidence type="ECO:0000256" key="1">
    <source>
        <dbReference type="SAM" id="Phobius"/>
    </source>
</evidence>
<proteinExistence type="predicted"/>
<evidence type="ECO:0000313" key="3">
    <source>
        <dbReference type="Proteomes" id="UP000016023"/>
    </source>
</evidence>
<dbReference type="HOGENOM" id="CLU_3366515_0_0_10"/>
<keyword evidence="1" id="KW-0812">Transmembrane</keyword>
<keyword evidence="1" id="KW-1133">Transmembrane helix</keyword>
<keyword evidence="3" id="KW-1185">Reference proteome</keyword>
<feature type="transmembrane region" description="Helical" evidence="1">
    <location>
        <begin position="6"/>
        <end position="27"/>
    </location>
</feature>
<evidence type="ECO:0000313" key="2">
    <source>
        <dbReference type="EMBL" id="EHO71169.1"/>
    </source>
</evidence>
<dbReference type="AlphaFoldDB" id="H1Q299"/>
<dbReference type="Proteomes" id="UP000016023">
    <property type="component" value="Unassembled WGS sequence"/>
</dbReference>
<comment type="caution">
    <text evidence="2">The sequence shown here is derived from an EMBL/GenBank/DDBJ whole genome shotgun (WGS) entry which is preliminary data.</text>
</comment>
<protein>
    <submittedName>
        <fullName evidence="2">Uncharacterized protein</fullName>
    </submittedName>
</protein>
<dbReference type="EMBL" id="AGWK01000029">
    <property type="protein sequence ID" value="EHO71169.1"/>
    <property type="molecule type" value="Genomic_DNA"/>
</dbReference>